<dbReference type="HOGENOM" id="CLU_532638_0_0_1"/>
<sequence>MTALTVRGTQQSIPLDEGDTTSRPDQSQVNRWLRRVGCGCIERLSDHWPRSHGIIFGIILPLWLLIGLSGAFGYGLSTSEAGPEIAANNDQLASFARARVLSSLISKIATHSPTLCFRVFLETEASDYLTEQISVIVVENQSSEIRLMKALEIETMFLSPSAMPLFPEKSIVNASETLSFLEQCSEQILPRIQALFQSLATDSIGAFDALTFNWNRCNDALTEAFLNVSQSGLNPLSISDTFASDNQNSDGSESQRLFNIYLIEQNLTLNNSPLSEVLQARVNAFGKSIHGASGELACHVNIPAAGKKITERIIVVLVYGDGILCFGGILGSAGYIANAISDHALIRFRLRWLTTPWKASFIWASLYYMWLFFIAVYFQRWQNERVDELVSLMDSYWLAYISTTTVGLGDFFFQPEGLRVSDLATLPLLFLFGFILLAGFVGKFAEAVTSPFKMLGSSIVDKLKETNKFWEDASEEEAPVGPDLINKAAEEASEAT</sequence>
<dbReference type="eggNOG" id="ENOG502SQK8">
    <property type="taxonomic scope" value="Eukaryota"/>
</dbReference>
<feature type="transmembrane region" description="Helical" evidence="2">
    <location>
        <begin position="390"/>
        <end position="413"/>
    </location>
</feature>
<dbReference type="OrthoDB" id="48488at2759"/>
<evidence type="ECO:0000256" key="1">
    <source>
        <dbReference type="SAM" id="MobiDB-lite"/>
    </source>
</evidence>
<dbReference type="Pfam" id="PF07885">
    <property type="entry name" value="Ion_trans_2"/>
    <property type="match status" value="1"/>
</dbReference>
<dbReference type="PaxDb" id="2850-Phatr42752"/>
<gene>
    <name evidence="4" type="ORF">PHATRDRAFT_42752</name>
</gene>
<feature type="transmembrane region" description="Helical" evidence="2">
    <location>
        <begin position="357"/>
        <end position="378"/>
    </location>
</feature>
<keyword evidence="2" id="KW-1133">Transmembrane helix</keyword>
<reference evidence="4 5" key="1">
    <citation type="journal article" date="2008" name="Nature">
        <title>The Phaeodactylum genome reveals the evolutionary history of diatom genomes.</title>
        <authorList>
            <person name="Bowler C."/>
            <person name="Allen A.E."/>
            <person name="Badger J.H."/>
            <person name="Grimwood J."/>
            <person name="Jabbari K."/>
            <person name="Kuo A."/>
            <person name="Maheswari U."/>
            <person name="Martens C."/>
            <person name="Maumus F."/>
            <person name="Otillar R.P."/>
            <person name="Rayko E."/>
            <person name="Salamov A."/>
            <person name="Vandepoele K."/>
            <person name="Beszteri B."/>
            <person name="Gruber A."/>
            <person name="Heijde M."/>
            <person name="Katinka M."/>
            <person name="Mock T."/>
            <person name="Valentin K."/>
            <person name="Verret F."/>
            <person name="Berges J.A."/>
            <person name="Brownlee C."/>
            <person name="Cadoret J.P."/>
            <person name="Chiovitti A."/>
            <person name="Choi C.J."/>
            <person name="Coesel S."/>
            <person name="De Martino A."/>
            <person name="Detter J.C."/>
            <person name="Durkin C."/>
            <person name="Falciatore A."/>
            <person name="Fournet J."/>
            <person name="Haruta M."/>
            <person name="Huysman M.J."/>
            <person name="Jenkins B.D."/>
            <person name="Jiroutova K."/>
            <person name="Jorgensen R.E."/>
            <person name="Joubert Y."/>
            <person name="Kaplan A."/>
            <person name="Kroger N."/>
            <person name="Kroth P.G."/>
            <person name="La Roche J."/>
            <person name="Lindquist E."/>
            <person name="Lommer M."/>
            <person name="Martin-Jezequel V."/>
            <person name="Lopez P.J."/>
            <person name="Lucas S."/>
            <person name="Mangogna M."/>
            <person name="McGinnis K."/>
            <person name="Medlin L.K."/>
            <person name="Montsant A."/>
            <person name="Oudot-Le Secq M.P."/>
            <person name="Napoli C."/>
            <person name="Obornik M."/>
            <person name="Parker M.S."/>
            <person name="Petit J.L."/>
            <person name="Porcel B.M."/>
            <person name="Poulsen N."/>
            <person name="Robison M."/>
            <person name="Rychlewski L."/>
            <person name="Rynearson T.A."/>
            <person name="Schmutz J."/>
            <person name="Shapiro H."/>
            <person name="Siaut M."/>
            <person name="Stanley M."/>
            <person name="Sussman M.R."/>
            <person name="Taylor A.R."/>
            <person name="Vardi A."/>
            <person name="von Dassow P."/>
            <person name="Vyverman W."/>
            <person name="Willis A."/>
            <person name="Wyrwicz L.S."/>
            <person name="Rokhsar D.S."/>
            <person name="Weissenbach J."/>
            <person name="Armbrust E.V."/>
            <person name="Green B.R."/>
            <person name="Van de Peer Y."/>
            <person name="Grigoriev I.V."/>
        </authorList>
    </citation>
    <scope>NUCLEOTIDE SEQUENCE [LARGE SCALE GENOMIC DNA]</scope>
    <source>
        <strain evidence="4 5">CCAP 1055/1</strain>
    </source>
</reference>
<evidence type="ECO:0000313" key="5">
    <source>
        <dbReference type="Proteomes" id="UP000000759"/>
    </source>
</evidence>
<feature type="region of interest" description="Disordered" evidence="1">
    <location>
        <begin position="473"/>
        <end position="496"/>
    </location>
</feature>
<proteinExistence type="predicted"/>
<dbReference type="KEGG" id="pti:PHATRDRAFT_42752"/>
<dbReference type="AlphaFoldDB" id="B7FPE4"/>
<dbReference type="EMBL" id="CM000605">
    <property type="protein sequence ID" value="EEC51161.1"/>
    <property type="molecule type" value="Genomic_DNA"/>
</dbReference>
<feature type="transmembrane region" description="Helical" evidence="2">
    <location>
        <begin position="54"/>
        <end position="76"/>
    </location>
</feature>
<dbReference type="SUPFAM" id="SSF81324">
    <property type="entry name" value="Voltage-gated potassium channels"/>
    <property type="match status" value="1"/>
</dbReference>
<dbReference type="RefSeq" id="XP_002176698.1">
    <property type="nucleotide sequence ID" value="XM_002176662.1"/>
</dbReference>
<keyword evidence="2" id="KW-0472">Membrane</keyword>
<dbReference type="Gene3D" id="1.10.287.70">
    <property type="match status" value="1"/>
</dbReference>
<feature type="domain" description="Potassium channel" evidence="3">
    <location>
        <begin position="369"/>
        <end position="449"/>
    </location>
</feature>
<feature type="transmembrane region" description="Helical" evidence="2">
    <location>
        <begin position="425"/>
        <end position="445"/>
    </location>
</feature>
<evidence type="ECO:0000259" key="3">
    <source>
        <dbReference type="Pfam" id="PF07885"/>
    </source>
</evidence>
<dbReference type="Proteomes" id="UP000000759">
    <property type="component" value="Chromosome 1"/>
</dbReference>
<organism evidence="4 5">
    <name type="scientific">Phaeodactylum tricornutum (strain CCAP 1055/1)</name>
    <dbReference type="NCBI Taxonomy" id="556484"/>
    <lineage>
        <taxon>Eukaryota</taxon>
        <taxon>Sar</taxon>
        <taxon>Stramenopiles</taxon>
        <taxon>Ochrophyta</taxon>
        <taxon>Bacillariophyta</taxon>
        <taxon>Bacillariophyceae</taxon>
        <taxon>Bacillariophycidae</taxon>
        <taxon>Naviculales</taxon>
        <taxon>Phaeodactylaceae</taxon>
        <taxon>Phaeodactylum</taxon>
    </lineage>
</organism>
<dbReference type="InParanoid" id="B7FPE4"/>
<dbReference type="GeneID" id="7196378"/>
<feature type="region of interest" description="Disordered" evidence="1">
    <location>
        <begin position="1"/>
        <end position="26"/>
    </location>
</feature>
<dbReference type="InterPro" id="IPR013099">
    <property type="entry name" value="K_chnl_dom"/>
</dbReference>
<feature type="transmembrane region" description="Helical" evidence="2">
    <location>
        <begin position="313"/>
        <end position="337"/>
    </location>
</feature>
<keyword evidence="2" id="KW-0812">Transmembrane</keyword>
<reference evidence="5" key="2">
    <citation type="submission" date="2008-08" db="EMBL/GenBank/DDBJ databases">
        <authorList>
            <consortium name="Diatom Consortium"/>
            <person name="Grigoriev I."/>
            <person name="Grimwood J."/>
            <person name="Kuo A."/>
            <person name="Otillar R.P."/>
            <person name="Salamov A."/>
            <person name="Detter J.C."/>
            <person name="Lindquist E."/>
            <person name="Shapiro H."/>
            <person name="Lucas S."/>
            <person name="Glavina del Rio T."/>
            <person name="Pitluck S."/>
            <person name="Rokhsar D."/>
            <person name="Bowler C."/>
        </authorList>
    </citation>
    <scope>GENOME REANNOTATION</scope>
    <source>
        <strain evidence="5">CCAP 1055/1</strain>
    </source>
</reference>
<protein>
    <recommendedName>
        <fullName evidence="3">Potassium channel domain-containing protein</fullName>
    </recommendedName>
</protein>
<name>B7FPE4_PHATC</name>
<accession>B7FPE4</accession>
<evidence type="ECO:0000313" key="4">
    <source>
        <dbReference type="EMBL" id="EEC51161.1"/>
    </source>
</evidence>
<keyword evidence="5" id="KW-1185">Reference proteome</keyword>
<evidence type="ECO:0000256" key="2">
    <source>
        <dbReference type="SAM" id="Phobius"/>
    </source>
</evidence>